<dbReference type="PANTHER" id="PTHR47016">
    <property type="entry name" value="ATP-DEPENDENT CLP PROTEASE ATP-BINDING SUBUNIT CLPT1, CHLOROPLASTIC"/>
    <property type="match status" value="1"/>
</dbReference>
<name>A0A927RQT4_9ACTN</name>
<dbReference type="PROSITE" id="PS51903">
    <property type="entry name" value="CLP_R"/>
    <property type="match status" value="1"/>
</dbReference>
<feature type="domain" description="Clp R" evidence="2">
    <location>
        <begin position="85"/>
        <end position="228"/>
    </location>
</feature>
<dbReference type="Proteomes" id="UP000638648">
    <property type="component" value="Unassembled WGS sequence"/>
</dbReference>
<dbReference type="PANTHER" id="PTHR47016:SF5">
    <property type="entry name" value="CLP DOMAIN SUPERFAMILY PROTEIN"/>
    <property type="match status" value="1"/>
</dbReference>
<proteinExistence type="predicted"/>
<dbReference type="GO" id="GO:0005524">
    <property type="term" value="F:ATP binding"/>
    <property type="evidence" value="ECO:0007669"/>
    <property type="project" value="UniProtKB-KW"/>
</dbReference>
<dbReference type="EMBL" id="JADBEM010000001">
    <property type="protein sequence ID" value="MBE1612603.1"/>
    <property type="molecule type" value="Genomic_DNA"/>
</dbReference>
<dbReference type="InterPro" id="IPR044217">
    <property type="entry name" value="CLPT1/2"/>
</dbReference>
<dbReference type="GO" id="GO:0008233">
    <property type="term" value="F:peptidase activity"/>
    <property type="evidence" value="ECO:0007669"/>
    <property type="project" value="UniProtKB-KW"/>
</dbReference>
<dbReference type="Pfam" id="PF02861">
    <property type="entry name" value="Clp_N"/>
    <property type="match status" value="1"/>
</dbReference>
<organism evidence="3 4">
    <name type="scientific">Actinopolymorpha pittospori</name>
    <dbReference type="NCBI Taxonomy" id="648752"/>
    <lineage>
        <taxon>Bacteria</taxon>
        <taxon>Bacillati</taxon>
        <taxon>Actinomycetota</taxon>
        <taxon>Actinomycetes</taxon>
        <taxon>Propionibacteriales</taxon>
        <taxon>Actinopolymorphaceae</taxon>
        <taxon>Actinopolymorpha</taxon>
    </lineage>
</organism>
<keyword evidence="3" id="KW-0645">Protease</keyword>
<comment type="caution">
    <text evidence="3">The sequence shown here is derived from an EMBL/GenBank/DDBJ whole genome shotgun (WGS) entry which is preliminary data.</text>
</comment>
<reference evidence="3" key="1">
    <citation type="submission" date="2020-10" db="EMBL/GenBank/DDBJ databases">
        <title>Sequencing the genomes of 1000 actinobacteria strains.</title>
        <authorList>
            <person name="Klenk H.-P."/>
        </authorList>
    </citation>
    <scope>NUCLEOTIDE SEQUENCE</scope>
    <source>
        <strain evidence="3">DSM 45354</strain>
    </source>
</reference>
<keyword evidence="3" id="KW-0067">ATP-binding</keyword>
<dbReference type="InterPro" id="IPR036628">
    <property type="entry name" value="Clp_N_dom_sf"/>
</dbReference>
<dbReference type="GO" id="GO:0006508">
    <property type="term" value="P:proteolysis"/>
    <property type="evidence" value="ECO:0007669"/>
    <property type="project" value="UniProtKB-KW"/>
</dbReference>
<dbReference type="SUPFAM" id="SSF81923">
    <property type="entry name" value="Double Clp-N motif"/>
    <property type="match status" value="2"/>
</dbReference>
<evidence type="ECO:0000313" key="3">
    <source>
        <dbReference type="EMBL" id="MBE1612603.1"/>
    </source>
</evidence>
<dbReference type="InterPro" id="IPR004176">
    <property type="entry name" value="Clp_R_N"/>
</dbReference>
<evidence type="ECO:0000259" key="2">
    <source>
        <dbReference type="PROSITE" id="PS51903"/>
    </source>
</evidence>
<dbReference type="AlphaFoldDB" id="A0A927RQT4"/>
<evidence type="ECO:0000313" key="4">
    <source>
        <dbReference type="Proteomes" id="UP000638648"/>
    </source>
</evidence>
<sequence length="240" mass="25675">MIQRPSLQDLIGIVRDEAGDDVGEQLATAQALVTELNTTGDAVLDHFVFRARRSGWNWVQISDALGVTKQAVHRRFATNVAGLTYERLTPRAKRSLDAAAEHAKSLGHGYLGTEHILLGLYSEPESIAAKILVAAGIGPQAAEAAVLALAPRGGGKPKRTDLPHTPRTNAVLSSAVNEALEFGHNYVGTEHLLLGLYQVPAGLAAQILQRLGLDGDTARREVVTALSTLQQTAPQREDED</sequence>
<dbReference type="Gene3D" id="1.10.1780.10">
    <property type="entry name" value="Clp, N-terminal domain"/>
    <property type="match status" value="1"/>
</dbReference>
<evidence type="ECO:0000256" key="1">
    <source>
        <dbReference type="PROSITE-ProRule" id="PRU01251"/>
    </source>
</evidence>
<keyword evidence="1" id="KW-0677">Repeat</keyword>
<keyword evidence="3" id="KW-0378">Hydrolase</keyword>
<accession>A0A927RQT4</accession>
<keyword evidence="3" id="KW-0547">Nucleotide-binding</keyword>
<gene>
    <name evidence="3" type="ORF">HEB94_009451</name>
</gene>
<keyword evidence="4" id="KW-1185">Reference proteome</keyword>
<protein>
    <submittedName>
        <fullName evidence="3">ATP-dependent Clp protease ATP-binding subunit ClpA</fullName>
    </submittedName>
</protein>
<dbReference type="RefSeq" id="WP_192755624.1">
    <property type="nucleotide sequence ID" value="NZ_BAABJL010000159.1"/>
</dbReference>